<dbReference type="PANTHER" id="PTHR43289">
    <property type="entry name" value="MITOGEN-ACTIVATED PROTEIN KINASE KINASE KINASE 20-RELATED"/>
    <property type="match status" value="1"/>
</dbReference>
<evidence type="ECO:0000313" key="11">
    <source>
        <dbReference type="EMBL" id="CRY76088.1"/>
    </source>
</evidence>
<evidence type="ECO:0000256" key="6">
    <source>
        <dbReference type="ARBA" id="ARBA00022840"/>
    </source>
</evidence>
<dbReference type="PANTHER" id="PTHR43289:SF6">
    <property type="entry name" value="SERINE_THREONINE-PROTEIN KINASE NEKL-3"/>
    <property type="match status" value="1"/>
</dbReference>
<proteinExistence type="predicted"/>
<evidence type="ECO:0000256" key="9">
    <source>
        <dbReference type="SAM" id="Phobius"/>
    </source>
</evidence>
<dbReference type="Gene3D" id="1.10.510.10">
    <property type="entry name" value="Transferase(Phosphotransferase) domain 1"/>
    <property type="match status" value="1"/>
</dbReference>
<evidence type="ECO:0000256" key="1">
    <source>
        <dbReference type="ARBA" id="ARBA00012513"/>
    </source>
</evidence>
<protein>
    <recommendedName>
        <fullName evidence="1">non-specific serine/threonine protein kinase</fullName>
        <ecNumber evidence="1">2.7.11.1</ecNumber>
    </recommendedName>
</protein>
<keyword evidence="6 7" id="KW-0067">ATP-binding</keyword>
<keyword evidence="2" id="KW-0723">Serine/threonine-protein kinase</keyword>
<feature type="region of interest" description="Disordered" evidence="8">
    <location>
        <begin position="279"/>
        <end position="342"/>
    </location>
</feature>
<dbReference type="CDD" id="cd14014">
    <property type="entry name" value="STKc_PknB_like"/>
    <property type="match status" value="1"/>
</dbReference>
<feature type="domain" description="Protein kinase" evidence="10">
    <location>
        <begin position="12"/>
        <end position="283"/>
    </location>
</feature>
<gene>
    <name evidence="11" type="primary">pknF_2</name>
    <name evidence="11" type="ORF">ERS450000_01673</name>
</gene>
<organism evidence="11 12">
    <name type="scientific">Nocardia farcinica</name>
    <dbReference type="NCBI Taxonomy" id="37329"/>
    <lineage>
        <taxon>Bacteria</taxon>
        <taxon>Bacillati</taxon>
        <taxon>Actinomycetota</taxon>
        <taxon>Actinomycetes</taxon>
        <taxon>Mycobacteriales</taxon>
        <taxon>Nocardiaceae</taxon>
        <taxon>Nocardia</taxon>
    </lineage>
</organism>
<keyword evidence="4 7" id="KW-0547">Nucleotide-binding</keyword>
<feature type="transmembrane region" description="Helical" evidence="9">
    <location>
        <begin position="347"/>
        <end position="368"/>
    </location>
</feature>
<evidence type="ECO:0000256" key="5">
    <source>
        <dbReference type="ARBA" id="ARBA00022777"/>
    </source>
</evidence>
<keyword evidence="5 11" id="KW-0418">Kinase</keyword>
<dbReference type="Proteomes" id="UP000057820">
    <property type="component" value="Chromosome 1"/>
</dbReference>
<dbReference type="Pfam" id="PF00069">
    <property type="entry name" value="Pkinase"/>
    <property type="match status" value="1"/>
</dbReference>
<keyword evidence="9" id="KW-0472">Membrane</keyword>
<evidence type="ECO:0000256" key="3">
    <source>
        <dbReference type="ARBA" id="ARBA00022679"/>
    </source>
</evidence>
<accession>A0A0H5NKP3</accession>
<keyword evidence="3 11" id="KW-0808">Transferase</keyword>
<dbReference type="GO" id="GO:0005524">
    <property type="term" value="F:ATP binding"/>
    <property type="evidence" value="ECO:0007669"/>
    <property type="project" value="UniProtKB-UniRule"/>
</dbReference>
<keyword evidence="9" id="KW-0812">Transmembrane</keyword>
<dbReference type="AlphaFoldDB" id="A0A0H5NKP3"/>
<dbReference type="GO" id="GO:0004674">
    <property type="term" value="F:protein serine/threonine kinase activity"/>
    <property type="evidence" value="ECO:0007669"/>
    <property type="project" value="UniProtKB-KW"/>
</dbReference>
<sequence>MAMPPGTVFAGFRIERTLGSGGMGTVYLARHPRLPRSVALKVLDAAAGADPEFRARFAREADIAVRLDHPHVVEIYDRGAEDERLWISMRYVAGPDAARLIREHGRLPARRAVGLVAQAAAGLDAAHRRGLLHRDVKPANLLVAADDDGGDHVFVADFGIARSRDDAVRLTGAGALPATLGYVAPEQIDGREPDHRSDLYSLGVTLYQMLTGALPFTGTTPAELLRAHLLEPPPPVTRRAPDLPRALDDVLATALAKDPAERYPDCRALAVAAAAALADHPPGPEAAGPEQNSARADRPHQPSPHRAGPARHAPAAARATVRPLPDGSSAAAPDNHRTAHPPGRPAAVWWGAGVAVAGVLAVALVLAFGRTATTVPGSAVAGPTTSPPPVTSGIATTTVATNPAWGRTGELAALLPGLIPDTPAATGYQGARCTPLDVLDNGRAPALECVQDNGIHFYAWSFRPGDPRRDETFRTAVADDTTREEVWQRDSGTGRVRWTHYAGGDTGLLTVTFDDPARAWIVLDVSWDHHTGRDLYDHWWATAPL</sequence>
<dbReference type="InterPro" id="IPR011009">
    <property type="entry name" value="Kinase-like_dom_sf"/>
</dbReference>
<dbReference type="InterPro" id="IPR000719">
    <property type="entry name" value="Prot_kinase_dom"/>
</dbReference>
<feature type="binding site" evidence="7">
    <location>
        <position position="41"/>
    </location>
    <ligand>
        <name>ATP</name>
        <dbReference type="ChEBI" id="CHEBI:30616"/>
    </ligand>
</feature>
<dbReference type="EMBL" id="LN868938">
    <property type="protein sequence ID" value="CRY76088.1"/>
    <property type="molecule type" value="Genomic_DNA"/>
</dbReference>
<evidence type="ECO:0000256" key="7">
    <source>
        <dbReference type="PROSITE-ProRule" id="PRU10141"/>
    </source>
</evidence>
<keyword evidence="9" id="KW-1133">Transmembrane helix</keyword>
<feature type="compositionally biased region" description="Low complexity" evidence="8">
    <location>
        <begin position="304"/>
        <end position="319"/>
    </location>
</feature>
<evidence type="ECO:0000256" key="4">
    <source>
        <dbReference type="ARBA" id="ARBA00022741"/>
    </source>
</evidence>
<dbReference type="SUPFAM" id="SSF56112">
    <property type="entry name" value="Protein kinase-like (PK-like)"/>
    <property type="match status" value="1"/>
</dbReference>
<dbReference type="FunFam" id="1.10.510.10:FF:000021">
    <property type="entry name" value="Serine/threonine protein kinase"/>
    <property type="match status" value="1"/>
</dbReference>
<evidence type="ECO:0000256" key="8">
    <source>
        <dbReference type="SAM" id="MobiDB-lite"/>
    </source>
</evidence>
<dbReference type="EC" id="2.7.11.1" evidence="1"/>
<dbReference type="PROSITE" id="PS00107">
    <property type="entry name" value="PROTEIN_KINASE_ATP"/>
    <property type="match status" value="1"/>
</dbReference>
<dbReference type="InterPro" id="IPR017441">
    <property type="entry name" value="Protein_kinase_ATP_BS"/>
</dbReference>
<name>A0A0H5NKP3_NOCFR</name>
<dbReference type="SMART" id="SM00220">
    <property type="entry name" value="S_TKc"/>
    <property type="match status" value="1"/>
</dbReference>
<dbReference type="InterPro" id="IPR008271">
    <property type="entry name" value="Ser/Thr_kinase_AS"/>
</dbReference>
<dbReference type="KEGG" id="nfr:ERS450000_01673"/>
<dbReference type="Gene3D" id="3.30.200.20">
    <property type="entry name" value="Phosphorylase Kinase, domain 1"/>
    <property type="match status" value="1"/>
</dbReference>
<evidence type="ECO:0000313" key="12">
    <source>
        <dbReference type="Proteomes" id="UP000057820"/>
    </source>
</evidence>
<dbReference type="RefSeq" id="WP_060591731.1">
    <property type="nucleotide sequence ID" value="NZ_CP031418.1"/>
</dbReference>
<evidence type="ECO:0000259" key="10">
    <source>
        <dbReference type="PROSITE" id="PS50011"/>
    </source>
</evidence>
<reference evidence="12" key="1">
    <citation type="submission" date="2015-03" db="EMBL/GenBank/DDBJ databases">
        <authorList>
            <consortium name="Pathogen Informatics"/>
        </authorList>
    </citation>
    <scope>NUCLEOTIDE SEQUENCE [LARGE SCALE GENOMIC DNA]</scope>
    <source>
        <strain evidence="12">NCTC11134</strain>
    </source>
</reference>
<dbReference type="PROSITE" id="PS00108">
    <property type="entry name" value="PROTEIN_KINASE_ST"/>
    <property type="match status" value="1"/>
</dbReference>
<dbReference type="PROSITE" id="PS50011">
    <property type="entry name" value="PROTEIN_KINASE_DOM"/>
    <property type="match status" value="1"/>
</dbReference>
<evidence type="ECO:0000256" key="2">
    <source>
        <dbReference type="ARBA" id="ARBA00022527"/>
    </source>
</evidence>